<reference evidence="3" key="1">
    <citation type="submission" date="2018-06" db="EMBL/GenBank/DDBJ databases">
        <authorList>
            <person name="Zhirakovskaya E."/>
        </authorList>
    </citation>
    <scope>NUCLEOTIDE SEQUENCE</scope>
</reference>
<dbReference type="GO" id="GO:0016491">
    <property type="term" value="F:oxidoreductase activity"/>
    <property type="evidence" value="ECO:0007669"/>
    <property type="project" value="InterPro"/>
</dbReference>
<dbReference type="GO" id="GO:0009055">
    <property type="term" value="F:electron transfer activity"/>
    <property type="evidence" value="ECO:0007669"/>
    <property type="project" value="InterPro"/>
</dbReference>
<evidence type="ECO:0000259" key="2">
    <source>
        <dbReference type="PROSITE" id="PS51002"/>
    </source>
</evidence>
<dbReference type="EMBL" id="UOEI01000007">
    <property type="protein sequence ID" value="VAV89141.1"/>
    <property type="molecule type" value="Genomic_DNA"/>
</dbReference>
<dbReference type="Gene3D" id="1.20.810.10">
    <property type="entry name" value="Cytochrome Bc1 Complex, Chain C"/>
    <property type="match status" value="1"/>
</dbReference>
<protein>
    <recommendedName>
        <fullName evidence="2">Cytochrome b/b6 N-terminal region profile domain-containing protein</fullName>
    </recommendedName>
</protein>
<keyword evidence="1" id="KW-0472">Membrane</keyword>
<gene>
    <name evidence="3" type="ORF">MNBD_ACTINO01-1342</name>
</gene>
<feature type="transmembrane region" description="Helical" evidence="1">
    <location>
        <begin position="185"/>
        <end position="207"/>
    </location>
</feature>
<dbReference type="InterPro" id="IPR005797">
    <property type="entry name" value="Cyt_b/b6_N"/>
</dbReference>
<name>A0A3B0RAQ6_9ZZZZ</name>
<keyword evidence="1" id="KW-1133">Transmembrane helix</keyword>
<accession>A0A3B0RAQ6</accession>
<dbReference type="PROSITE" id="PS51002">
    <property type="entry name" value="CYTB_NTER"/>
    <property type="match status" value="1"/>
</dbReference>
<keyword evidence="1" id="KW-0812">Transmembrane</keyword>
<sequence>MSIGSDQVPTEIQDGFQARVDEHGRLRAVLESFAYLPPWGALFKKSAPFYAESYWYCMGGITFLMFFYLAISGIILAWLGPFWWLTSPIGQVVKATHYWSAQAFFFFLVLHLIRVWATGAYRGKRWLNWAIGTIIMLLGLGQNLFGILARGDWESQFVSMHSNDMLFTEPFFFNLFSAANFTVDLLIHVVVIPVVMLALIFAHVTLVRIQGIARPL</sequence>
<proteinExistence type="predicted"/>
<dbReference type="InterPro" id="IPR016174">
    <property type="entry name" value="Di-haem_cyt_TM"/>
</dbReference>
<evidence type="ECO:0000313" key="3">
    <source>
        <dbReference type="EMBL" id="VAV89141.1"/>
    </source>
</evidence>
<feature type="domain" description="Cytochrome b/b6 N-terminal region profile" evidence="2">
    <location>
        <begin position="12"/>
        <end position="216"/>
    </location>
</feature>
<dbReference type="GO" id="GO:0022904">
    <property type="term" value="P:respiratory electron transport chain"/>
    <property type="evidence" value="ECO:0007669"/>
    <property type="project" value="InterPro"/>
</dbReference>
<dbReference type="AlphaFoldDB" id="A0A3B0RAQ6"/>
<dbReference type="SUPFAM" id="SSF81342">
    <property type="entry name" value="Transmembrane di-heme cytochromes"/>
    <property type="match status" value="1"/>
</dbReference>
<dbReference type="GO" id="GO:0016020">
    <property type="term" value="C:membrane"/>
    <property type="evidence" value="ECO:0007669"/>
    <property type="project" value="InterPro"/>
</dbReference>
<evidence type="ECO:0000256" key="1">
    <source>
        <dbReference type="SAM" id="Phobius"/>
    </source>
</evidence>
<feature type="transmembrane region" description="Helical" evidence="1">
    <location>
        <begin position="99"/>
        <end position="117"/>
    </location>
</feature>
<organism evidence="3">
    <name type="scientific">hydrothermal vent metagenome</name>
    <dbReference type="NCBI Taxonomy" id="652676"/>
    <lineage>
        <taxon>unclassified sequences</taxon>
        <taxon>metagenomes</taxon>
        <taxon>ecological metagenomes</taxon>
    </lineage>
</organism>
<feature type="transmembrane region" description="Helical" evidence="1">
    <location>
        <begin position="54"/>
        <end position="79"/>
    </location>
</feature>
<dbReference type="InterPro" id="IPR027387">
    <property type="entry name" value="Cytb/b6-like_sf"/>
</dbReference>
<feature type="transmembrane region" description="Helical" evidence="1">
    <location>
        <begin position="129"/>
        <end position="149"/>
    </location>
</feature>
<dbReference type="Pfam" id="PF13631">
    <property type="entry name" value="Cytochrom_B_N_2"/>
    <property type="match status" value="1"/>
</dbReference>